<dbReference type="InterPro" id="IPR029759">
    <property type="entry name" value="GPX_AS"/>
</dbReference>
<name>A0AB33Z3F2_9GAMM</name>
<comment type="caution">
    <text evidence="6">The sequence shown here is derived from an EMBL/GenBank/DDBJ whole genome shotgun (WGS) entry which is preliminary data.</text>
</comment>
<accession>A0AB33Z3F2</accession>
<dbReference type="PIRSF" id="PIRSF000303">
    <property type="entry name" value="Glutathion_perox"/>
    <property type="match status" value="1"/>
</dbReference>
<dbReference type="SUPFAM" id="SSF52833">
    <property type="entry name" value="Thioredoxin-like"/>
    <property type="match status" value="1"/>
</dbReference>
<dbReference type="InterPro" id="IPR000889">
    <property type="entry name" value="Glutathione_peroxidase"/>
</dbReference>
<evidence type="ECO:0000313" key="6">
    <source>
        <dbReference type="EMBL" id="EPD13568.1"/>
    </source>
</evidence>
<dbReference type="Proteomes" id="UP000015462">
    <property type="component" value="Unassembled WGS sequence"/>
</dbReference>
<reference evidence="6 7" key="1">
    <citation type="journal article" date="2013" name="Genome Announc.">
        <title>Genome Sequence of the Pyrene- and Fluoranthene-Degrading Bacterium Cycloclasticus sp. Strain PY97M.</title>
        <authorList>
            <person name="Cui Z."/>
            <person name="Xu G."/>
            <person name="Li Q."/>
            <person name="Gao W."/>
            <person name="Zheng L."/>
        </authorList>
    </citation>
    <scope>NUCLEOTIDE SEQUENCE [LARGE SCALE GENOMIC DNA]</scope>
    <source>
        <strain evidence="6 7">PY97M</strain>
    </source>
</reference>
<dbReference type="EMBL" id="ASHL01000002">
    <property type="protein sequence ID" value="EPD13568.1"/>
    <property type="molecule type" value="Genomic_DNA"/>
</dbReference>
<protein>
    <recommendedName>
        <fullName evidence="5">Glutathione peroxidase</fullName>
    </recommendedName>
</protein>
<dbReference type="InterPro" id="IPR036249">
    <property type="entry name" value="Thioredoxin-like_sf"/>
</dbReference>
<evidence type="ECO:0000313" key="7">
    <source>
        <dbReference type="Proteomes" id="UP000015462"/>
    </source>
</evidence>
<evidence type="ECO:0000256" key="4">
    <source>
        <dbReference type="PIRSR" id="PIRSR000303-1"/>
    </source>
</evidence>
<comment type="similarity">
    <text evidence="1 5">Belongs to the glutathione peroxidase family.</text>
</comment>
<evidence type="ECO:0000256" key="2">
    <source>
        <dbReference type="ARBA" id="ARBA00022559"/>
    </source>
</evidence>
<dbReference type="PANTHER" id="PTHR11592">
    <property type="entry name" value="GLUTATHIONE PEROXIDASE"/>
    <property type="match status" value="1"/>
</dbReference>
<dbReference type="PROSITE" id="PS00460">
    <property type="entry name" value="GLUTATHIONE_PEROXID_1"/>
    <property type="match status" value="1"/>
</dbReference>
<proteinExistence type="inferred from homology"/>
<sequence>MSNSIYDIALTKIDGNESTLSDYQGKVMLIVNVASKCGLTPQYEGLEALYQAYQDKGLVVLGLPCNDFAGQEPGSDAEIQAFCSTNYAVNFPLYSKVNINSSPRHPLYEWLINAQPTSKQLEGGQLMSRLAEKGLSPAVESDVSWNFEKFLVARDGSIKGRFAPDIKPDDASLINAIEEALSA</sequence>
<feature type="active site" evidence="4">
    <location>
        <position position="37"/>
    </location>
</feature>
<keyword evidence="7" id="KW-1185">Reference proteome</keyword>
<keyword evidence="2 5" id="KW-0575">Peroxidase</keyword>
<dbReference type="GO" id="GO:0034599">
    <property type="term" value="P:cellular response to oxidative stress"/>
    <property type="evidence" value="ECO:0007669"/>
    <property type="project" value="TreeGrafter"/>
</dbReference>
<dbReference type="Gene3D" id="3.40.30.10">
    <property type="entry name" value="Glutaredoxin"/>
    <property type="match status" value="1"/>
</dbReference>
<dbReference type="AlphaFoldDB" id="A0AB33Z3F2"/>
<evidence type="ECO:0000256" key="5">
    <source>
        <dbReference type="RuleBase" id="RU000499"/>
    </source>
</evidence>
<evidence type="ECO:0000256" key="1">
    <source>
        <dbReference type="ARBA" id="ARBA00006926"/>
    </source>
</evidence>
<dbReference type="Pfam" id="PF00255">
    <property type="entry name" value="GSHPx"/>
    <property type="match status" value="1"/>
</dbReference>
<dbReference type="GO" id="GO:0004601">
    <property type="term" value="F:peroxidase activity"/>
    <property type="evidence" value="ECO:0007669"/>
    <property type="project" value="UniProtKB-KW"/>
</dbReference>
<gene>
    <name evidence="6" type="primary">btuE</name>
    <name evidence="6" type="ORF">L196_03506</name>
</gene>
<dbReference type="PRINTS" id="PR01011">
    <property type="entry name" value="GLUTPROXDASE"/>
</dbReference>
<organism evidence="6 7">
    <name type="scientific">Cycloclasticus pugetii</name>
    <dbReference type="NCBI Taxonomy" id="34068"/>
    <lineage>
        <taxon>Bacteria</taxon>
        <taxon>Pseudomonadati</taxon>
        <taxon>Pseudomonadota</taxon>
        <taxon>Gammaproteobacteria</taxon>
        <taxon>Thiotrichales</taxon>
        <taxon>Piscirickettsiaceae</taxon>
        <taxon>Cycloclasticus</taxon>
    </lineage>
</organism>
<dbReference type="CDD" id="cd00340">
    <property type="entry name" value="GSH_Peroxidase"/>
    <property type="match status" value="1"/>
</dbReference>
<dbReference type="FunFam" id="3.40.30.10:FF:000010">
    <property type="entry name" value="Glutathione peroxidase"/>
    <property type="match status" value="1"/>
</dbReference>
<evidence type="ECO:0000256" key="3">
    <source>
        <dbReference type="ARBA" id="ARBA00023002"/>
    </source>
</evidence>
<dbReference type="PROSITE" id="PS51355">
    <property type="entry name" value="GLUTATHIONE_PEROXID_3"/>
    <property type="match status" value="1"/>
</dbReference>
<dbReference type="PANTHER" id="PTHR11592:SF40">
    <property type="entry name" value="THIOREDOXIN_GLUTATHIONE PEROXIDASE BTUE"/>
    <property type="match status" value="1"/>
</dbReference>
<keyword evidence="3 5" id="KW-0560">Oxidoreductase</keyword>